<protein>
    <submittedName>
        <fullName evidence="2 4">Uncharacterized protein</fullName>
    </submittedName>
</protein>
<organism evidence="2">
    <name type="scientific">Mytilinidion resinicola</name>
    <dbReference type="NCBI Taxonomy" id="574789"/>
    <lineage>
        <taxon>Eukaryota</taxon>
        <taxon>Fungi</taxon>
        <taxon>Dikarya</taxon>
        <taxon>Ascomycota</taxon>
        <taxon>Pezizomycotina</taxon>
        <taxon>Dothideomycetes</taxon>
        <taxon>Pleosporomycetidae</taxon>
        <taxon>Mytilinidiales</taxon>
        <taxon>Mytilinidiaceae</taxon>
        <taxon>Mytilinidion</taxon>
    </lineage>
</organism>
<gene>
    <name evidence="2 4" type="ORF">BDZ99DRAFT_534027</name>
</gene>
<feature type="compositionally biased region" description="Basic and acidic residues" evidence="1">
    <location>
        <begin position="79"/>
        <end position="88"/>
    </location>
</feature>
<feature type="compositionally biased region" description="Basic residues" evidence="1">
    <location>
        <begin position="67"/>
        <end position="78"/>
    </location>
</feature>
<feature type="region of interest" description="Disordered" evidence="1">
    <location>
        <begin position="64"/>
        <end position="88"/>
    </location>
</feature>
<feature type="compositionally biased region" description="Acidic residues" evidence="1">
    <location>
        <begin position="28"/>
        <end position="37"/>
    </location>
</feature>
<proteinExistence type="predicted"/>
<dbReference type="EMBL" id="MU003702">
    <property type="protein sequence ID" value="KAF2809250.1"/>
    <property type="molecule type" value="Genomic_DNA"/>
</dbReference>
<dbReference type="OrthoDB" id="5327923at2759"/>
<evidence type="ECO:0000313" key="3">
    <source>
        <dbReference type="Proteomes" id="UP000504636"/>
    </source>
</evidence>
<reference evidence="4" key="2">
    <citation type="submission" date="2020-04" db="EMBL/GenBank/DDBJ databases">
        <authorList>
            <consortium name="NCBI Genome Project"/>
        </authorList>
    </citation>
    <scope>NUCLEOTIDE SEQUENCE</scope>
    <source>
        <strain evidence="4">CBS 304.34</strain>
    </source>
</reference>
<dbReference type="AlphaFoldDB" id="A0A6A6YKC9"/>
<dbReference type="Proteomes" id="UP000504636">
    <property type="component" value="Unplaced"/>
</dbReference>
<reference evidence="4" key="3">
    <citation type="submission" date="2025-04" db="UniProtKB">
        <authorList>
            <consortium name="RefSeq"/>
        </authorList>
    </citation>
    <scope>IDENTIFICATION</scope>
    <source>
        <strain evidence="4">CBS 304.34</strain>
    </source>
</reference>
<dbReference type="GeneID" id="54467418"/>
<accession>A0A6A6YKC9</accession>
<reference evidence="2 4" key="1">
    <citation type="journal article" date="2020" name="Stud. Mycol.">
        <title>101 Dothideomycetes genomes: a test case for predicting lifestyles and emergence of pathogens.</title>
        <authorList>
            <person name="Haridas S."/>
            <person name="Albert R."/>
            <person name="Binder M."/>
            <person name="Bloem J."/>
            <person name="Labutti K."/>
            <person name="Salamov A."/>
            <person name="Andreopoulos B."/>
            <person name="Baker S."/>
            <person name="Barry K."/>
            <person name="Bills G."/>
            <person name="Bluhm B."/>
            <person name="Cannon C."/>
            <person name="Castanera R."/>
            <person name="Culley D."/>
            <person name="Daum C."/>
            <person name="Ezra D."/>
            <person name="Gonzalez J."/>
            <person name="Henrissat B."/>
            <person name="Kuo A."/>
            <person name="Liang C."/>
            <person name="Lipzen A."/>
            <person name="Lutzoni F."/>
            <person name="Magnuson J."/>
            <person name="Mondo S."/>
            <person name="Nolan M."/>
            <person name="Ohm R."/>
            <person name="Pangilinan J."/>
            <person name="Park H.-J."/>
            <person name="Ramirez L."/>
            <person name="Alfaro M."/>
            <person name="Sun H."/>
            <person name="Tritt A."/>
            <person name="Yoshinaga Y."/>
            <person name="Zwiers L.-H."/>
            <person name="Turgeon B."/>
            <person name="Goodwin S."/>
            <person name="Spatafora J."/>
            <person name="Crous P."/>
            <person name="Grigoriev I."/>
        </authorList>
    </citation>
    <scope>NUCLEOTIDE SEQUENCE</scope>
    <source>
        <strain evidence="2 4">CBS 304.34</strain>
    </source>
</reference>
<name>A0A6A6YKC9_9PEZI</name>
<evidence type="ECO:0000313" key="4">
    <source>
        <dbReference type="RefSeq" id="XP_033576214.1"/>
    </source>
</evidence>
<dbReference type="RefSeq" id="XP_033576214.1">
    <property type="nucleotide sequence ID" value="XM_033726525.1"/>
</dbReference>
<evidence type="ECO:0000256" key="1">
    <source>
        <dbReference type="SAM" id="MobiDB-lite"/>
    </source>
</evidence>
<evidence type="ECO:0000313" key="2">
    <source>
        <dbReference type="EMBL" id="KAF2809250.1"/>
    </source>
</evidence>
<feature type="region of interest" description="Disordered" evidence="1">
    <location>
        <begin position="1"/>
        <end position="37"/>
    </location>
</feature>
<sequence>MAKLGYVNHPESDGDEEKGDGTEHGSDNEDTGQDSDWEDACEMLRDEAKTYTKLMKGMSRTLMGGMKKVKRKSRKNRNKEKGGSREEKLGRIEPIVPRFYGYYEWEGNAVSEELEKASRKELPDLGKEQKCGILLMENCHLFPFPCVLFFPGLRVYRVSNGIGKLYD</sequence>
<keyword evidence="3" id="KW-1185">Reference proteome</keyword>